<dbReference type="Gene3D" id="1.20.1280.250">
    <property type="match status" value="1"/>
</dbReference>
<name>A0A3T0KXV9_9BACI</name>
<evidence type="ECO:0000313" key="2">
    <source>
        <dbReference type="Proteomes" id="UP000283095"/>
    </source>
</evidence>
<protein>
    <submittedName>
        <fullName evidence="1">Ferrous iron transporter A</fullName>
    </submittedName>
</protein>
<dbReference type="AlphaFoldDB" id="A0A3T0KXV9"/>
<dbReference type="EMBL" id="CP026095">
    <property type="protein sequence ID" value="AZV45159.1"/>
    <property type="molecule type" value="Genomic_DNA"/>
</dbReference>
<sequence>MEPFIRSDQYNFIRRQTQILINGHATANDIHVLTTLKTLAKEKVFGLFEEISEEQEQLLIPIMDVKDNEGAEAFLLQVEPYVIPFQTITEQTIKKLFPKAKKLKVPGLETVNLKETSYVSWYDKGSNRKYIIARHNHKLKGLQGTFTSLNKKGICTLCNAHEKVGMFMSEAKGKGGEQGTFIKRGNYICEDSQKCNYNLITLDKLHDFIERLNETI</sequence>
<dbReference type="CDD" id="cd16342">
    <property type="entry name" value="FusC_FusB"/>
    <property type="match status" value="1"/>
</dbReference>
<dbReference type="KEGG" id="pasa:BAOM_4579"/>
<dbReference type="Pfam" id="PF07299">
    <property type="entry name" value="EF-G-binding_N"/>
    <property type="match status" value="1"/>
</dbReference>
<evidence type="ECO:0000313" key="1">
    <source>
        <dbReference type="EMBL" id="AZV45159.1"/>
    </source>
</evidence>
<dbReference type="OrthoDB" id="1891078at2"/>
<dbReference type="Pfam" id="PF16571">
    <property type="entry name" value="FBP_C"/>
    <property type="match status" value="1"/>
</dbReference>
<dbReference type="InterPro" id="IPR010841">
    <property type="entry name" value="EF-G-binding_N"/>
</dbReference>
<dbReference type="InterPro" id="IPR032330">
    <property type="entry name" value="EF-G-binding_C"/>
</dbReference>
<dbReference type="Proteomes" id="UP000283095">
    <property type="component" value="Chromosome"/>
</dbReference>
<gene>
    <name evidence="1" type="ORF">BAOM_4579</name>
</gene>
<accession>A0A3T0KXV9</accession>
<organism evidence="1 2">
    <name type="scientific">Peribacillus asahii</name>
    <dbReference type="NCBI Taxonomy" id="228899"/>
    <lineage>
        <taxon>Bacteria</taxon>
        <taxon>Bacillati</taxon>
        <taxon>Bacillota</taxon>
        <taxon>Bacilli</taxon>
        <taxon>Bacillales</taxon>
        <taxon>Bacillaceae</taxon>
        <taxon>Peribacillus</taxon>
    </lineage>
</organism>
<proteinExistence type="predicted"/>
<dbReference type="RefSeq" id="WP_127762001.1">
    <property type="nucleotide sequence ID" value="NZ_CP026095.1"/>
</dbReference>
<dbReference type="InterPro" id="IPR038344">
    <property type="entry name" value="EF-G_N_sf"/>
</dbReference>
<reference evidence="1 2" key="1">
    <citation type="submission" date="2018-01" db="EMBL/GenBank/DDBJ databases">
        <title>Bacillus asahii Genome sequencing and assembly.</title>
        <authorList>
            <person name="Jiang H."/>
            <person name="Feng Y."/>
            <person name="Zhao F."/>
            <person name="Lin X."/>
        </authorList>
    </citation>
    <scope>NUCLEOTIDE SEQUENCE [LARGE SCALE GENOMIC DNA]</scope>
    <source>
        <strain evidence="1 2">OM18</strain>
    </source>
</reference>